<dbReference type="OrthoDB" id="9809781at2"/>
<dbReference type="AlphaFoldDB" id="A0A402B0U5"/>
<evidence type="ECO:0000313" key="3">
    <source>
        <dbReference type="Proteomes" id="UP000287171"/>
    </source>
</evidence>
<name>A0A402B0U5_9CHLR</name>
<sequence length="428" mass="45894">MFFSSYFMRVRVVSSVTIILLLLGMMTARVDLQTQAAPLAAHDWLPSTPPHWPVVLQTQKTSRQVVAHGVETYSETFNTVEGPEYASMLDVDLSSKNIRLGVVQANEQLLNPGEAVSSMANRTHALAGINGDFFEMKGSGDPINMEMINGQLIQSPGDYAILGVKKNGQVTMNHETFSGMITTGSANHVLTSINRYDGARHDGLTLITPMLGDMTVTNDTVVLLQPAQDSTSAQPHYMVQAIKTDLTKLNKLTKDTQALVGGGTAAIWLSTNLHVGDTITLTQQISPDNDLVQAIGGGPILLKDGRFYTDPQAPNPGDTNVQNPLTAVGIMQDGKQAIFVTFDGRKAGITQSRGLTRPQMAGYLLSLGAYQAMVFDGGGSTEMVARLPGREKVSVLNTPSDGHERLVANSLFVYSTETQSGSEALLAG</sequence>
<organism evidence="2 3">
    <name type="scientific">Dictyobacter alpinus</name>
    <dbReference type="NCBI Taxonomy" id="2014873"/>
    <lineage>
        <taxon>Bacteria</taxon>
        <taxon>Bacillati</taxon>
        <taxon>Chloroflexota</taxon>
        <taxon>Ktedonobacteria</taxon>
        <taxon>Ktedonobacterales</taxon>
        <taxon>Dictyobacteraceae</taxon>
        <taxon>Dictyobacter</taxon>
    </lineage>
</organism>
<dbReference type="Proteomes" id="UP000287171">
    <property type="component" value="Unassembled WGS sequence"/>
</dbReference>
<comment type="caution">
    <text evidence="2">The sequence shown here is derived from an EMBL/GenBank/DDBJ whole genome shotgun (WGS) entry which is preliminary data.</text>
</comment>
<accession>A0A402B0U5</accession>
<evidence type="ECO:0000259" key="1">
    <source>
        <dbReference type="Pfam" id="PF09992"/>
    </source>
</evidence>
<protein>
    <recommendedName>
        <fullName evidence="1">Phosphodiester glycosidase domain-containing protein</fullName>
    </recommendedName>
</protein>
<dbReference type="RefSeq" id="WP_126625619.1">
    <property type="nucleotide sequence ID" value="NZ_BIFT01000001.1"/>
</dbReference>
<gene>
    <name evidence="2" type="ORF">KDA_04580</name>
</gene>
<dbReference type="EMBL" id="BIFT01000001">
    <property type="protein sequence ID" value="GCE24974.1"/>
    <property type="molecule type" value="Genomic_DNA"/>
</dbReference>
<proteinExistence type="predicted"/>
<dbReference type="PANTHER" id="PTHR40446:SF2">
    <property type="entry name" value="N-ACETYLGLUCOSAMINE-1-PHOSPHODIESTER ALPHA-N-ACETYLGLUCOSAMINIDASE"/>
    <property type="match status" value="1"/>
</dbReference>
<reference evidence="3" key="1">
    <citation type="submission" date="2018-12" db="EMBL/GenBank/DDBJ databases">
        <title>Tengunoibacter tsumagoiensis gen. nov., sp. nov., Dictyobacter kobayashii sp. nov., D. alpinus sp. nov., and D. joshuensis sp. nov. and description of Dictyobacteraceae fam. nov. within the order Ktedonobacterales isolated from Tengu-no-mugimeshi.</title>
        <authorList>
            <person name="Wang C.M."/>
            <person name="Zheng Y."/>
            <person name="Sakai Y."/>
            <person name="Toyoda A."/>
            <person name="Minakuchi Y."/>
            <person name="Abe K."/>
            <person name="Yokota A."/>
            <person name="Yabe S."/>
        </authorList>
    </citation>
    <scope>NUCLEOTIDE SEQUENCE [LARGE SCALE GENOMIC DNA]</scope>
    <source>
        <strain evidence="3">Uno16</strain>
    </source>
</reference>
<dbReference type="PANTHER" id="PTHR40446">
    <property type="entry name" value="N-ACETYLGLUCOSAMINE-1-PHOSPHODIESTER ALPHA-N-ACETYLGLUCOSAMINIDASE"/>
    <property type="match status" value="1"/>
</dbReference>
<dbReference type="Pfam" id="PF09992">
    <property type="entry name" value="NAGPA"/>
    <property type="match status" value="1"/>
</dbReference>
<dbReference type="InterPro" id="IPR018711">
    <property type="entry name" value="NAGPA"/>
</dbReference>
<keyword evidence="3" id="KW-1185">Reference proteome</keyword>
<evidence type="ECO:0000313" key="2">
    <source>
        <dbReference type="EMBL" id="GCE24974.1"/>
    </source>
</evidence>
<feature type="domain" description="Phosphodiester glycosidase" evidence="1">
    <location>
        <begin position="269"/>
        <end position="414"/>
    </location>
</feature>